<proteinExistence type="predicted"/>
<dbReference type="Proteomes" id="UP000492821">
    <property type="component" value="Unassembled WGS sequence"/>
</dbReference>
<dbReference type="AlphaFoldDB" id="A0A7E4VZF8"/>
<protein>
    <submittedName>
        <fullName evidence="2">F-box domain-containing protein</fullName>
    </submittedName>
</protein>
<organism evidence="1 2">
    <name type="scientific">Panagrellus redivivus</name>
    <name type="common">Microworm</name>
    <dbReference type="NCBI Taxonomy" id="6233"/>
    <lineage>
        <taxon>Eukaryota</taxon>
        <taxon>Metazoa</taxon>
        <taxon>Ecdysozoa</taxon>
        <taxon>Nematoda</taxon>
        <taxon>Chromadorea</taxon>
        <taxon>Rhabditida</taxon>
        <taxon>Tylenchina</taxon>
        <taxon>Panagrolaimomorpha</taxon>
        <taxon>Panagrolaimoidea</taxon>
        <taxon>Panagrolaimidae</taxon>
        <taxon>Panagrellus</taxon>
    </lineage>
</organism>
<evidence type="ECO:0000313" key="2">
    <source>
        <dbReference type="WBParaSite" id="Pan_g4248.t1"/>
    </source>
</evidence>
<evidence type="ECO:0000313" key="1">
    <source>
        <dbReference type="Proteomes" id="UP000492821"/>
    </source>
</evidence>
<reference evidence="2" key="2">
    <citation type="submission" date="2020-10" db="UniProtKB">
        <authorList>
            <consortium name="WormBaseParasite"/>
        </authorList>
    </citation>
    <scope>IDENTIFICATION</scope>
</reference>
<reference evidence="1" key="1">
    <citation type="journal article" date="2013" name="Genetics">
        <title>The draft genome and transcriptome of Panagrellus redivivus are shaped by the harsh demands of a free-living lifestyle.</title>
        <authorList>
            <person name="Srinivasan J."/>
            <person name="Dillman A.R."/>
            <person name="Macchietto M.G."/>
            <person name="Heikkinen L."/>
            <person name="Lakso M."/>
            <person name="Fracchia K.M."/>
            <person name="Antoshechkin I."/>
            <person name="Mortazavi A."/>
            <person name="Wong G."/>
            <person name="Sternberg P.W."/>
        </authorList>
    </citation>
    <scope>NUCLEOTIDE SEQUENCE [LARGE SCALE GENOMIC DNA]</scope>
    <source>
        <strain evidence="1">MT8872</strain>
    </source>
</reference>
<accession>A0A7E4VZF8</accession>
<keyword evidence="1" id="KW-1185">Reference proteome</keyword>
<sequence length="332" mass="38233">MPYPIAKLPYGLRRRLGELATPSERYDLQIAAGNAAICPPKLQPIKKVFKHLKFRWRNGAISVVTKRFKNTFEITSFVFNEDSLTYASKTCVSLIGFDFQSISSDMFGNFLLRPSWLQLYNCVISKPLLDRLSKLTSGSLKMLSIDNTDCSDNLSGEICKVFLTQSWISDILKSRPQKLMHIIVRVLHDQFHAFEYDELITLLRTQPQGFYMSIDVHWSACECLDKFFDGLKSHLDQQLIICDKHNDDFDPFDDDDDDDYYDNDDDVDDNNDHKNLDEPTKFEMHHKGKTCCWYLPTDQADVSSKKRTISSESSDDSVLPVCKKQKTTNDCT</sequence>
<dbReference type="WBParaSite" id="Pan_g4248.t1">
    <property type="protein sequence ID" value="Pan_g4248.t1"/>
    <property type="gene ID" value="Pan_g4248"/>
</dbReference>
<name>A0A7E4VZF8_PANRE</name>